<feature type="transmembrane region" description="Helical" evidence="5">
    <location>
        <begin position="174"/>
        <end position="193"/>
    </location>
</feature>
<dbReference type="InterPro" id="IPR052706">
    <property type="entry name" value="Membrane-Transporter-like"/>
</dbReference>
<dbReference type="InterPro" id="IPR011547">
    <property type="entry name" value="SLC26A/SulP_dom"/>
</dbReference>
<dbReference type="InterPro" id="IPR036513">
    <property type="entry name" value="STAS_dom_sf"/>
</dbReference>
<reference evidence="7 8" key="1">
    <citation type="submission" date="2023-03" db="EMBL/GenBank/DDBJ databases">
        <title>Draft genome sequence of the bacteria which degrade cell wall of Tricholomamatutake.</title>
        <authorList>
            <person name="Konishi Y."/>
            <person name="Fukuta Y."/>
            <person name="Shirasaka N."/>
        </authorList>
    </citation>
    <scope>NUCLEOTIDE SEQUENCE [LARGE SCALE GENOMIC DNA]</scope>
    <source>
        <strain evidence="8">mu1</strain>
    </source>
</reference>
<feature type="domain" description="STAS" evidence="6">
    <location>
        <begin position="404"/>
        <end position="468"/>
    </location>
</feature>
<name>A0ABQ6GA89_9BACL</name>
<dbReference type="CDD" id="cd07042">
    <property type="entry name" value="STAS_SulP_like_sulfate_transporter"/>
    <property type="match status" value="1"/>
</dbReference>
<keyword evidence="8" id="KW-1185">Reference proteome</keyword>
<dbReference type="Pfam" id="PF01740">
    <property type="entry name" value="STAS"/>
    <property type="match status" value="1"/>
</dbReference>
<dbReference type="PANTHER" id="PTHR43310:SF1">
    <property type="entry name" value="SULFATE TRANSPORTER YBAR-RELATED"/>
    <property type="match status" value="1"/>
</dbReference>
<evidence type="ECO:0000256" key="1">
    <source>
        <dbReference type="ARBA" id="ARBA00004141"/>
    </source>
</evidence>
<evidence type="ECO:0000256" key="4">
    <source>
        <dbReference type="ARBA" id="ARBA00023136"/>
    </source>
</evidence>
<comment type="caution">
    <text evidence="7">The sequence shown here is derived from an EMBL/GenBank/DDBJ whole genome shotgun (WGS) entry which is preliminary data.</text>
</comment>
<evidence type="ECO:0000313" key="8">
    <source>
        <dbReference type="Proteomes" id="UP001157114"/>
    </source>
</evidence>
<feature type="transmembrane region" description="Helical" evidence="5">
    <location>
        <begin position="50"/>
        <end position="80"/>
    </location>
</feature>
<feature type="transmembrane region" description="Helical" evidence="5">
    <location>
        <begin position="214"/>
        <end position="236"/>
    </location>
</feature>
<keyword evidence="2 5" id="KW-0812">Transmembrane</keyword>
<feature type="transmembrane region" description="Helical" evidence="5">
    <location>
        <begin position="149"/>
        <end position="168"/>
    </location>
</feature>
<dbReference type="InterPro" id="IPR002645">
    <property type="entry name" value="STAS_dom"/>
</dbReference>
<dbReference type="PROSITE" id="PS50801">
    <property type="entry name" value="STAS"/>
    <property type="match status" value="1"/>
</dbReference>
<feature type="transmembrane region" description="Helical" evidence="5">
    <location>
        <begin position="299"/>
        <end position="317"/>
    </location>
</feature>
<evidence type="ECO:0000259" key="6">
    <source>
        <dbReference type="PROSITE" id="PS50801"/>
    </source>
</evidence>
<dbReference type="Pfam" id="PF00916">
    <property type="entry name" value="Sulfate_transp"/>
    <property type="match status" value="1"/>
</dbReference>
<gene>
    <name evidence="7" type="primary">sulP</name>
    <name evidence="7" type="ORF">MU1_17400</name>
</gene>
<evidence type="ECO:0000256" key="3">
    <source>
        <dbReference type="ARBA" id="ARBA00022989"/>
    </source>
</evidence>
<protein>
    <submittedName>
        <fullName evidence="7">Sodium-independent anion transporter</fullName>
    </submittedName>
</protein>
<proteinExistence type="predicted"/>
<dbReference type="SUPFAM" id="SSF52091">
    <property type="entry name" value="SpoIIaa-like"/>
    <property type="match status" value="1"/>
</dbReference>
<sequence>MSLSLNHSWREQWTSNARVNILAGITATLALVPDSLAFSFMAGVPPVVGIYASICILLVITFLGGRPGMISAAAGSMAVLMLTLVKEHGIEYLFAATVLTGIIQFLMGVFKLGKLMRFVPSGVLTGFINALAIMIFLSQLRYFKGESWMMYVLVAVTLGIIYLVPRFFKAIPSPLIAVVVLTLAVWAFGMGDVTRIGDIASIDASLPSFLLPDIPFSLDTLWIILPYSLSLAVVGYTETMLTHNLLDEMTGEKTDKNREMKGQGIANIVAGFFGGMAGCALVAESVLNVKMGGKNRLSTLVAALFLLLLVVLLGDLLSLVPMAALVGIMLMVCIAIFDWSSVFRMKRLPLGETVVMLVTVGAVLLTHDLAIGVVAGVFVSFIGFAVKASKVQIDDEWNGSTRTYRVQGQLFFASASELEERIAHDCEAEEVHIDLTGTKVWDHTANLAVRKTVDRLQKNGKQVTVVGV</sequence>
<evidence type="ECO:0000256" key="2">
    <source>
        <dbReference type="ARBA" id="ARBA00022692"/>
    </source>
</evidence>
<dbReference type="RefSeq" id="WP_284238139.1">
    <property type="nucleotide sequence ID" value="NZ_BSSQ01000006.1"/>
</dbReference>
<keyword evidence="3 5" id="KW-1133">Transmembrane helix</keyword>
<feature type="transmembrane region" description="Helical" evidence="5">
    <location>
        <begin position="323"/>
        <end position="342"/>
    </location>
</feature>
<organism evidence="7 8">
    <name type="scientific">Paenibacillus glycanilyticus</name>
    <dbReference type="NCBI Taxonomy" id="126569"/>
    <lineage>
        <taxon>Bacteria</taxon>
        <taxon>Bacillati</taxon>
        <taxon>Bacillota</taxon>
        <taxon>Bacilli</taxon>
        <taxon>Bacillales</taxon>
        <taxon>Paenibacillaceae</taxon>
        <taxon>Paenibacillus</taxon>
    </lineage>
</organism>
<feature type="transmembrane region" description="Helical" evidence="5">
    <location>
        <begin position="265"/>
        <end position="287"/>
    </location>
</feature>
<feature type="transmembrane region" description="Helical" evidence="5">
    <location>
        <begin position="92"/>
        <end position="112"/>
    </location>
</feature>
<dbReference type="EMBL" id="BSSQ01000006">
    <property type="protein sequence ID" value="GLX67395.1"/>
    <property type="molecule type" value="Genomic_DNA"/>
</dbReference>
<evidence type="ECO:0000256" key="5">
    <source>
        <dbReference type="SAM" id="Phobius"/>
    </source>
</evidence>
<dbReference type="Proteomes" id="UP001157114">
    <property type="component" value="Unassembled WGS sequence"/>
</dbReference>
<dbReference type="Gene3D" id="3.30.750.24">
    <property type="entry name" value="STAS domain"/>
    <property type="match status" value="1"/>
</dbReference>
<feature type="transmembrane region" description="Helical" evidence="5">
    <location>
        <begin position="118"/>
        <end position="137"/>
    </location>
</feature>
<keyword evidence="4 5" id="KW-0472">Membrane</keyword>
<comment type="subcellular location">
    <subcellularLocation>
        <location evidence="1">Membrane</location>
        <topology evidence="1">Multi-pass membrane protein</topology>
    </subcellularLocation>
</comment>
<feature type="transmembrane region" description="Helical" evidence="5">
    <location>
        <begin position="354"/>
        <end position="386"/>
    </location>
</feature>
<dbReference type="PANTHER" id="PTHR43310">
    <property type="entry name" value="SULFATE TRANSPORTER YBAR-RELATED"/>
    <property type="match status" value="1"/>
</dbReference>
<evidence type="ECO:0000313" key="7">
    <source>
        <dbReference type="EMBL" id="GLX67395.1"/>
    </source>
</evidence>
<accession>A0ABQ6GA89</accession>